<dbReference type="OMA" id="RMPPEAY"/>
<gene>
    <name evidence="3" type="ORF">B7463_g8868</name>
</gene>
<dbReference type="PANTHER" id="PTHR48081:SF30">
    <property type="entry name" value="ACETYL-HYDROLASE LIPR-RELATED"/>
    <property type="match status" value="1"/>
</dbReference>
<dbReference type="AlphaFoldDB" id="A0A3E2H263"/>
<dbReference type="SUPFAM" id="SSF53474">
    <property type="entry name" value="alpha/beta-Hydrolases"/>
    <property type="match status" value="1"/>
</dbReference>
<accession>A0A3E2H263</accession>
<dbReference type="InterPro" id="IPR029058">
    <property type="entry name" value="AB_hydrolase_fold"/>
</dbReference>
<feature type="non-terminal residue" evidence="3">
    <location>
        <position position="1"/>
    </location>
</feature>
<dbReference type="STRING" id="5539.A0A3E2H263"/>
<feature type="domain" description="Alpha/beta hydrolase fold-3" evidence="2">
    <location>
        <begin position="97"/>
        <end position="296"/>
    </location>
</feature>
<evidence type="ECO:0000256" key="1">
    <source>
        <dbReference type="ARBA" id="ARBA00022801"/>
    </source>
</evidence>
<keyword evidence="4" id="KW-1185">Reference proteome</keyword>
<feature type="non-terminal residue" evidence="3">
    <location>
        <position position="322"/>
    </location>
</feature>
<evidence type="ECO:0000259" key="2">
    <source>
        <dbReference type="Pfam" id="PF07859"/>
    </source>
</evidence>
<dbReference type="InterPro" id="IPR013094">
    <property type="entry name" value="AB_hydrolase_3"/>
</dbReference>
<protein>
    <recommendedName>
        <fullName evidence="2">Alpha/beta hydrolase fold-3 domain-containing protein</fullName>
    </recommendedName>
</protein>
<dbReference type="OrthoDB" id="408631at2759"/>
<evidence type="ECO:0000313" key="4">
    <source>
        <dbReference type="Proteomes" id="UP000258309"/>
    </source>
</evidence>
<proteinExistence type="predicted"/>
<dbReference type="PANTHER" id="PTHR48081">
    <property type="entry name" value="AB HYDROLASE SUPERFAMILY PROTEIN C4A8.06C"/>
    <property type="match status" value="1"/>
</dbReference>
<dbReference type="Proteomes" id="UP000258309">
    <property type="component" value="Unassembled WGS sequence"/>
</dbReference>
<evidence type="ECO:0000313" key="3">
    <source>
        <dbReference type="EMBL" id="RFU27480.1"/>
    </source>
</evidence>
<dbReference type="GO" id="GO:0004806">
    <property type="term" value="F:triacylglycerol lipase activity"/>
    <property type="evidence" value="ECO:0007669"/>
    <property type="project" value="TreeGrafter"/>
</dbReference>
<dbReference type="Pfam" id="PF07859">
    <property type="entry name" value="Abhydrolase_3"/>
    <property type="match status" value="1"/>
</dbReference>
<reference evidence="3 4" key="1">
    <citation type="submission" date="2018-05" db="EMBL/GenBank/DDBJ databases">
        <title>Draft genome sequence of Scytalidium lignicola DSM 105466, a ubiquitous saprotrophic fungus.</title>
        <authorList>
            <person name="Buettner E."/>
            <person name="Gebauer A.M."/>
            <person name="Hofrichter M."/>
            <person name="Liers C."/>
            <person name="Kellner H."/>
        </authorList>
    </citation>
    <scope>NUCLEOTIDE SEQUENCE [LARGE SCALE GENOMIC DNA]</scope>
    <source>
        <strain evidence="3 4">DSM 105466</strain>
    </source>
</reference>
<comment type="caution">
    <text evidence="3">The sequence shown here is derived from an EMBL/GenBank/DDBJ whole genome shotgun (WGS) entry which is preliminary data.</text>
</comment>
<keyword evidence="1" id="KW-0378">Hydrolase</keyword>
<sequence length="322" mass="35637">MRSGMQLTEGQKTSISPEAAAFLNKVRTVPLANFLAPYLTTPNRVINFRAQYEKNIPLEESIITKFGLQVKEIKIAGVIVVVIEPPNIKPEYASKIVVNIHGGGFVLSRARDRTSLILAGELGMRVYAIEYTLSPEARYPVTRDECLDVYRQLVKDFRPQDIFFTSSSSGGQLTLSMLLLAQKEKLPIPAAQYLCTPAADLTGAGDSIVTNASRDIMPGSFLIGMVEQNYAPPGFNKKDPLFSPLFATYNLDFPPTIITVGTRDLLLSTGVQLYWKLREAGVEVELLVSEGMWHGFNWELEVPESICARVAVKAFLLKHALI</sequence>
<dbReference type="InterPro" id="IPR050300">
    <property type="entry name" value="GDXG_lipolytic_enzyme"/>
</dbReference>
<dbReference type="EMBL" id="NCSJ02000205">
    <property type="protein sequence ID" value="RFU27480.1"/>
    <property type="molecule type" value="Genomic_DNA"/>
</dbReference>
<name>A0A3E2H263_SCYLI</name>
<dbReference type="Gene3D" id="3.40.50.1820">
    <property type="entry name" value="alpha/beta hydrolase"/>
    <property type="match status" value="1"/>
</dbReference>
<organism evidence="3 4">
    <name type="scientific">Scytalidium lignicola</name>
    <name type="common">Hyphomycete</name>
    <dbReference type="NCBI Taxonomy" id="5539"/>
    <lineage>
        <taxon>Eukaryota</taxon>
        <taxon>Fungi</taxon>
        <taxon>Dikarya</taxon>
        <taxon>Ascomycota</taxon>
        <taxon>Pezizomycotina</taxon>
        <taxon>Leotiomycetes</taxon>
        <taxon>Leotiomycetes incertae sedis</taxon>
        <taxon>Scytalidium</taxon>
    </lineage>
</organism>